<dbReference type="InterPro" id="IPR051060">
    <property type="entry name" value="Carbamoyltrans_HypF-like"/>
</dbReference>
<reference evidence="13 15" key="1">
    <citation type="submission" date="2023-07" db="EMBL/GenBank/DDBJ databases">
        <title>Unpublished Manusciprt.</title>
        <authorList>
            <person name="Aydin F."/>
            <person name="Tarhane S."/>
            <person name="Saticioglu I.B."/>
            <person name="Karakaya E."/>
            <person name="Abay S."/>
            <person name="Guran O."/>
            <person name="Bozkurt E."/>
            <person name="Uzum N."/>
            <person name="Olgun K."/>
            <person name="Jablonski D."/>
        </authorList>
    </citation>
    <scope>NUCLEOTIDE SEQUENCE</scope>
    <source>
        <strain evidence="15">faydin-H75</strain>
        <strain evidence="13">Faydin-H76</strain>
    </source>
</reference>
<dbReference type="Pfam" id="PF01300">
    <property type="entry name" value="Sua5_yciO_yrdC"/>
    <property type="match status" value="1"/>
</dbReference>
<keyword evidence="9" id="KW-0378">Hydrolase</keyword>
<dbReference type="GO" id="GO:0003725">
    <property type="term" value="F:double-stranded RNA binding"/>
    <property type="evidence" value="ECO:0007669"/>
    <property type="project" value="InterPro"/>
</dbReference>
<dbReference type="AlphaFoldDB" id="A0AA90PLN4"/>
<protein>
    <recommendedName>
        <fullName evidence="8">Carbamoyltransferase</fullName>
        <ecNumber evidence="8">6.2.-.-</ecNumber>
    </recommendedName>
</protein>
<dbReference type="PROSITE" id="PS51160">
    <property type="entry name" value="ACYLPHOSPHATASE_3"/>
    <property type="match status" value="1"/>
</dbReference>
<evidence type="ECO:0000313" key="12">
    <source>
        <dbReference type="EMBL" id="MDO7253811.1"/>
    </source>
</evidence>
<proteinExistence type="inferred from homology"/>
<keyword evidence="5" id="KW-0863">Zinc-finger</keyword>
<keyword evidence="6" id="KW-0862">Zinc</keyword>
<dbReference type="GO" id="GO:0003998">
    <property type="term" value="F:acylphosphatase activity"/>
    <property type="evidence" value="ECO:0007669"/>
    <property type="project" value="UniProtKB-EC"/>
</dbReference>
<dbReference type="PIRSF" id="PIRSF006256">
    <property type="entry name" value="CMPcnvr_hdrg_mat"/>
    <property type="match status" value="1"/>
</dbReference>
<keyword evidence="4" id="KW-0479">Metal-binding</keyword>
<dbReference type="EMBL" id="JAUPEV010000015">
    <property type="protein sequence ID" value="MDO7253811.1"/>
    <property type="molecule type" value="Genomic_DNA"/>
</dbReference>
<dbReference type="InterPro" id="IPR055128">
    <property type="entry name" value="HypF_C_2"/>
</dbReference>
<comment type="caution">
    <text evidence="13">The sequence shown here is derived from an EMBL/GenBank/DDBJ whole genome shotgun (WGS) entry which is preliminary data.</text>
</comment>
<name>A0AA90PLN4_9HELI</name>
<dbReference type="Gene3D" id="3.30.420.360">
    <property type="match status" value="1"/>
</dbReference>
<feature type="active site" evidence="9">
    <location>
        <position position="20"/>
    </location>
</feature>
<feature type="active site" evidence="9">
    <location>
        <position position="38"/>
    </location>
</feature>
<evidence type="ECO:0000256" key="2">
    <source>
        <dbReference type="ARBA" id="ARBA00008097"/>
    </source>
</evidence>
<dbReference type="InterPro" id="IPR004421">
    <property type="entry name" value="Carbamoyltransferase_HypF"/>
</dbReference>
<evidence type="ECO:0000256" key="1">
    <source>
        <dbReference type="ARBA" id="ARBA00004711"/>
    </source>
</evidence>
<dbReference type="Gene3D" id="3.90.870.50">
    <property type="match status" value="1"/>
</dbReference>
<dbReference type="GO" id="GO:0016743">
    <property type="term" value="F:carboxyl- or carbamoyltransferase activity"/>
    <property type="evidence" value="ECO:0007669"/>
    <property type="project" value="UniProtKB-UniRule"/>
</dbReference>
<reference evidence="12" key="2">
    <citation type="submission" date="2023-07" db="EMBL/GenBank/DDBJ databases">
        <authorList>
            <person name="Aydin F."/>
            <person name="Tarhane S."/>
            <person name="Saticioglu I.B."/>
            <person name="Karakaya E."/>
            <person name="Abay S."/>
            <person name="Guran O."/>
            <person name="Bozkurt E."/>
            <person name="Uzum N."/>
            <person name="Olgun K."/>
            <person name="Jablonski D."/>
        </authorList>
    </citation>
    <scope>NUCLEOTIDE SEQUENCE</scope>
    <source>
        <strain evidence="12">Faydin-H75</strain>
    </source>
</reference>
<dbReference type="PROSITE" id="PS00150">
    <property type="entry name" value="ACYLPHOSPHATASE_1"/>
    <property type="match status" value="1"/>
</dbReference>
<dbReference type="SUPFAM" id="SSF54975">
    <property type="entry name" value="Acylphosphatase/BLUF domain-like"/>
    <property type="match status" value="1"/>
</dbReference>
<dbReference type="EC" id="6.2.-.-" evidence="8"/>
<evidence type="ECO:0000259" key="10">
    <source>
        <dbReference type="PROSITE" id="PS51160"/>
    </source>
</evidence>
<evidence type="ECO:0000313" key="13">
    <source>
        <dbReference type="EMBL" id="MDP2539700.1"/>
    </source>
</evidence>
<keyword evidence="3 13" id="KW-0436">Ligase</keyword>
<dbReference type="PROSITE" id="PS51163">
    <property type="entry name" value="YRDC"/>
    <property type="match status" value="1"/>
</dbReference>
<sequence>MSAKYTKIIVEGVVQGVGFRPFVYHLAHKMGLKGWVKNVGGKVEILLNTDDCDSFISYLKLQAPIHSEIHKISIKKTISKKLYESFEILESKIETIGLESAIPRDIAICQECLDEIKNPKDRHYYYAFTTCTNCGPRYSIINSLPYDRDNTSMKPFQMCAKCQKEYDDPSNRRFHAQPNSCPECGIVLEFHMSSRRSFDNQALKDTIKAIKSGKIIAIKGIGGFALVCDGRNDKTILKLREKKDRPTKPFALMVKDIDMALKVAKLNPSEINTLNSNVAPIILGAKKSNQLHSKLIAPNLSTIGILLPYSGIHHLLLEKLDFPIVFTSANLSGEPIISSIAELKEKMSNIIDGVLDYNREIIHPIDDSVMQFVAGEIRIIRLGRGLAPLNVEFEEKLAPKTIIGMGAQQKITLTYSVGNKYMVFPYIGDLDNLGTIDRYEQMLDFFNKTYLKYPDVLISDLHKNYQSSIISAKKSIQYPCRNEKIQHHHAHFCAIFAESIKQDNTITAQTKALGIIWDGTGLGEDGKIWGGEFFVGNMQNISRVGHFKEFCLLGGENAIKNIYKIGYALALECGAKEFTKRYEIEFGSEAKILHQMFEKKINTFQTTSVGRLFDAVASLCGLLSKNSFEGEAGMLLESVFKNYSKKESYDFIITDGVIDFCPMILQIQEDVFNGERIKVARNFIYTLANIAFAFAKKYPELPVMFSGGVFQNKILCDDIRELFDLHKKKFYMHKLLPPNDMCISFGQAVYSQYNH</sequence>
<dbReference type="PANTHER" id="PTHR42959">
    <property type="entry name" value="CARBAMOYLTRANSFERASE"/>
    <property type="match status" value="1"/>
</dbReference>
<dbReference type="InterPro" id="IPR011125">
    <property type="entry name" value="Znf_HypF"/>
</dbReference>
<evidence type="ECO:0000259" key="11">
    <source>
        <dbReference type="PROSITE" id="PS51163"/>
    </source>
</evidence>
<dbReference type="InterPro" id="IPR001792">
    <property type="entry name" value="Acylphosphatase-like_dom"/>
</dbReference>
<evidence type="ECO:0000313" key="14">
    <source>
        <dbReference type="Proteomes" id="UP001177258"/>
    </source>
</evidence>
<comment type="pathway">
    <text evidence="1">Protein modification; [NiFe] hydrogenase maturation.</text>
</comment>
<dbReference type="NCBIfam" id="TIGR00143">
    <property type="entry name" value="hypF"/>
    <property type="match status" value="1"/>
</dbReference>
<evidence type="ECO:0000256" key="6">
    <source>
        <dbReference type="ARBA" id="ARBA00022833"/>
    </source>
</evidence>
<dbReference type="InterPro" id="IPR036046">
    <property type="entry name" value="Acylphosphatase-like_dom_sf"/>
</dbReference>
<evidence type="ECO:0000313" key="15">
    <source>
        <dbReference type="Proteomes" id="UP001240777"/>
    </source>
</evidence>
<feature type="domain" description="YrdC-like" evidence="11">
    <location>
        <begin position="200"/>
        <end position="385"/>
    </location>
</feature>
<dbReference type="InterPro" id="IPR017968">
    <property type="entry name" value="Acylphosphatase_CS"/>
</dbReference>
<dbReference type="InterPro" id="IPR017945">
    <property type="entry name" value="DHBP_synth_RibB-like_a/b_dom"/>
</dbReference>
<dbReference type="RefSeq" id="WP_305517649.1">
    <property type="nucleotide sequence ID" value="NZ_JAUPEV010000015.1"/>
</dbReference>
<dbReference type="EMBL" id="JAUYZK010000014">
    <property type="protein sequence ID" value="MDP2539700.1"/>
    <property type="molecule type" value="Genomic_DNA"/>
</dbReference>
<dbReference type="Pfam" id="PF17788">
    <property type="entry name" value="HypF_C"/>
    <property type="match status" value="1"/>
</dbReference>
<dbReference type="SUPFAM" id="SSF55821">
    <property type="entry name" value="YrdC/RibB"/>
    <property type="match status" value="1"/>
</dbReference>
<accession>A0AA90PLN4</accession>
<evidence type="ECO:0000256" key="7">
    <source>
        <dbReference type="ARBA" id="ARBA00048220"/>
    </source>
</evidence>
<comment type="catalytic activity">
    <reaction evidence="9">
        <text>an acyl phosphate + H2O = a carboxylate + phosphate + H(+)</text>
        <dbReference type="Rhea" id="RHEA:14965"/>
        <dbReference type="ChEBI" id="CHEBI:15377"/>
        <dbReference type="ChEBI" id="CHEBI:15378"/>
        <dbReference type="ChEBI" id="CHEBI:29067"/>
        <dbReference type="ChEBI" id="CHEBI:43474"/>
        <dbReference type="ChEBI" id="CHEBI:59918"/>
        <dbReference type="EC" id="3.6.1.7"/>
    </reaction>
</comment>
<dbReference type="InterPro" id="IPR041440">
    <property type="entry name" value="HypF_C"/>
</dbReference>
<comment type="similarity">
    <text evidence="2 8">Belongs to the carbamoyltransferase HypF family.</text>
</comment>
<evidence type="ECO:0000256" key="5">
    <source>
        <dbReference type="ARBA" id="ARBA00022771"/>
    </source>
</evidence>
<reference evidence="12 14" key="3">
    <citation type="journal article" date="2024" name="Syst. Appl. Microbiol.">
        <title>Helicobacter cappadocius sp. nov., from lizards: The first psychrotrophic Helicobacter species.</title>
        <authorList>
            <person name="Aydin F."/>
            <person name="Tarhane S."/>
            <person name="Karakaya E."/>
            <person name="Abay S."/>
            <person name="Kayman T."/>
            <person name="Guran O."/>
            <person name="Bozkurt E."/>
            <person name="Uzum N."/>
            <person name="Avci A."/>
            <person name="Olgun K."/>
            <person name="Jablonski D."/>
            <person name="Guran C."/>
            <person name="Burcin Saticioglu I."/>
        </authorList>
    </citation>
    <scope>NUCLEOTIDE SEQUENCE [LARGE SCALE GENOMIC DNA]</scope>
    <source>
        <strain evidence="12">Faydin-H75</strain>
        <strain evidence="14">faydin-H76</strain>
    </source>
</reference>
<dbReference type="Gene3D" id="3.30.420.40">
    <property type="match status" value="1"/>
</dbReference>
<dbReference type="GO" id="GO:0051604">
    <property type="term" value="P:protein maturation"/>
    <property type="evidence" value="ECO:0007669"/>
    <property type="project" value="TreeGrafter"/>
</dbReference>
<evidence type="ECO:0000256" key="3">
    <source>
        <dbReference type="ARBA" id="ARBA00022598"/>
    </source>
</evidence>
<dbReference type="Proteomes" id="UP001240777">
    <property type="component" value="Unassembled WGS sequence"/>
</dbReference>
<comment type="catalytic activity">
    <reaction evidence="7">
        <text>C-terminal L-cysteinyl-[HypE protein] + carbamoyl phosphate + ATP + H2O = C-terminal S-carboxamide-L-cysteinyl-[HypE protein] + AMP + phosphate + diphosphate + H(+)</text>
        <dbReference type="Rhea" id="RHEA:55636"/>
        <dbReference type="Rhea" id="RHEA-COMP:14247"/>
        <dbReference type="Rhea" id="RHEA-COMP:14392"/>
        <dbReference type="ChEBI" id="CHEBI:15377"/>
        <dbReference type="ChEBI" id="CHEBI:15378"/>
        <dbReference type="ChEBI" id="CHEBI:30616"/>
        <dbReference type="ChEBI" id="CHEBI:33019"/>
        <dbReference type="ChEBI" id="CHEBI:43474"/>
        <dbReference type="ChEBI" id="CHEBI:58228"/>
        <dbReference type="ChEBI" id="CHEBI:76913"/>
        <dbReference type="ChEBI" id="CHEBI:139126"/>
        <dbReference type="ChEBI" id="CHEBI:456215"/>
    </reaction>
</comment>
<dbReference type="Gene3D" id="3.30.110.120">
    <property type="match status" value="1"/>
</dbReference>
<organism evidence="13 14">
    <name type="scientific">Helicobacter cappadocius</name>
    <dbReference type="NCBI Taxonomy" id="3063998"/>
    <lineage>
        <taxon>Bacteria</taxon>
        <taxon>Pseudomonadati</taxon>
        <taxon>Campylobacterota</taxon>
        <taxon>Epsilonproteobacteria</taxon>
        <taxon>Campylobacterales</taxon>
        <taxon>Helicobacteraceae</taxon>
        <taxon>Helicobacter</taxon>
    </lineage>
</organism>
<dbReference type="Pfam" id="PF22521">
    <property type="entry name" value="HypF_C_2"/>
    <property type="match status" value="1"/>
</dbReference>
<keyword evidence="15" id="KW-1185">Reference proteome</keyword>
<evidence type="ECO:0000256" key="9">
    <source>
        <dbReference type="PROSITE-ProRule" id="PRU00520"/>
    </source>
</evidence>
<dbReference type="GO" id="GO:0016874">
    <property type="term" value="F:ligase activity"/>
    <property type="evidence" value="ECO:0007669"/>
    <property type="project" value="UniProtKB-UniRule"/>
</dbReference>
<evidence type="ECO:0000256" key="4">
    <source>
        <dbReference type="ARBA" id="ARBA00022723"/>
    </source>
</evidence>
<gene>
    <name evidence="13" type="primary">hypF</name>
    <name evidence="12" type="ORF">Q5I04_07830</name>
    <name evidence="13" type="ORF">Q5I06_07935</name>
</gene>
<dbReference type="Pfam" id="PF00708">
    <property type="entry name" value="Acylphosphatase"/>
    <property type="match status" value="1"/>
</dbReference>
<dbReference type="GO" id="GO:0008270">
    <property type="term" value="F:zinc ion binding"/>
    <property type="evidence" value="ECO:0007669"/>
    <property type="project" value="UniProtKB-KW"/>
</dbReference>
<dbReference type="Pfam" id="PF07503">
    <property type="entry name" value="zf-HYPF"/>
    <property type="match status" value="2"/>
</dbReference>
<evidence type="ECO:0000256" key="8">
    <source>
        <dbReference type="PIRNR" id="PIRNR006256"/>
    </source>
</evidence>
<dbReference type="InterPro" id="IPR006070">
    <property type="entry name" value="Sua5-like_dom"/>
</dbReference>
<dbReference type="Proteomes" id="UP001177258">
    <property type="component" value="Unassembled WGS sequence"/>
</dbReference>
<dbReference type="PANTHER" id="PTHR42959:SF1">
    <property type="entry name" value="CARBAMOYLTRANSFERASE HYPF"/>
    <property type="match status" value="1"/>
</dbReference>
<feature type="domain" description="Acylphosphatase-like" evidence="10">
    <location>
        <begin position="5"/>
        <end position="90"/>
    </location>
</feature>